<feature type="transmembrane region" description="Helical" evidence="8">
    <location>
        <begin position="183"/>
        <end position="204"/>
    </location>
</feature>
<feature type="transmembrane region" description="Helical" evidence="8">
    <location>
        <begin position="442"/>
        <end position="462"/>
    </location>
</feature>
<keyword evidence="3" id="KW-1003">Cell membrane</keyword>
<keyword evidence="10" id="KW-1185">Reference proteome</keyword>
<comment type="caution">
    <text evidence="9">The sequence shown here is derived from an EMBL/GenBank/DDBJ whole genome shotgun (WGS) entry which is preliminary data.</text>
</comment>
<dbReference type="RefSeq" id="WP_264323635.1">
    <property type="nucleotide sequence ID" value="NZ_JADEXQ010000007.1"/>
</dbReference>
<keyword evidence="5 8" id="KW-1133">Transmembrane helix</keyword>
<evidence type="ECO:0000256" key="7">
    <source>
        <dbReference type="ARBA" id="ARBA00023136"/>
    </source>
</evidence>
<dbReference type="GO" id="GO:0008324">
    <property type="term" value="F:monoatomic cation transmembrane transporter activity"/>
    <property type="evidence" value="ECO:0007669"/>
    <property type="project" value="InterPro"/>
</dbReference>
<organism evidence="9 10">
    <name type="scientific">Romeriopsis navalis LEGE 11480</name>
    <dbReference type="NCBI Taxonomy" id="2777977"/>
    <lineage>
        <taxon>Bacteria</taxon>
        <taxon>Bacillati</taxon>
        <taxon>Cyanobacteriota</taxon>
        <taxon>Cyanophyceae</taxon>
        <taxon>Leptolyngbyales</taxon>
        <taxon>Leptolyngbyaceae</taxon>
        <taxon>Romeriopsis</taxon>
        <taxon>Romeriopsis navalis</taxon>
    </lineage>
</organism>
<evidence type="ECO:0000256" key="5">
    <source>
        <dbReference type="ARBA" id="ARBA00022989"/>
    </source>
</evidence>
<dbReference type="GO" id="GO:0030001">
    <property type="term" value="P:metal ion transport"/>
    <property type="evidence" value="ECO:0007669"/>
    <property type="project" value="UniProtKB-ARBA"/>
</dbReference>
<evidence type="ECO:0000256" key="4">
    <source>
        <dbReference type="ARBA" id="ARBA00022692"/>
    </source>
</evidence>
<sequence>MTVSRTICLGFLAVILVGTLLFTSPLTIANATSDGATAQMIEASGDFLTSLRIALYTGTSAVCVTGLSLVDVGKYFNLFGQIILILLVQIGGLGYMTATTVILLVLRRRLNLRDKVAIQQSLDATGLSGLSNIVRSIIATTLFFEITGAIFLFGFFLDPTNLPADVSKLPTFIQNGDYTPLKALWLAVFHSVSAFNNAGFSLFADNLGSFTRSGPISLIVTLLFVFGGIGYQAIMEMFMWLKHHLSQQPGRFAFSLNFKVAMMTMLGLLSFGTLGFLLIESQNPATMLPLNGGERLVAAWFQSATTRTAGFNTIDIGNMTTTGLFFTLMMMFIGANPGSTGGGIKTTTFYVLLKTTLAVLKGEERVLSYQRRIPPGLIFKAIAVVVGSGLMVLLSTVLLTLTDAKLAQGNFVGVFFEVVSAFATVGLSQIGSSTFSPAGQFVIIWTMYVGRVGVLMLMGAILGDPKPSFVKYPEENMLVG</sequence>
<keyword evidence="7 8" id="KW-0472">Membrane</keyword>
<accession>A0A928VJJ6</accession>
<feature type="transmembrane region" description="Helical" evidence="8">
    <location>
        <begin position="82"/>
        <end position="106"/>
    </location>
</feature>
<feature type="transmembrane region" description="Helical" evidence="8">
    <location>
        <begin position="216"/>
        <end position="235"/>
    </location>
</feature>
<evidence type="ECO:0000313" key="9">
    <source>
        <dbReference type="EMBL" id="MBE9028812.1"/>
    </source>
</evidence>
<evidence type="ECO:0000256" key="3">
    <source>
        <dbReference type="ARBA" id="ARBA00022475"/>
    </source>
</evidence>
<dbReference type="AlphaFoldDB" id="A0A928VJJ6"/>
<dbReference type="EMBL" id="JADEXQ010000007">
    <property type="protein sequence ID" value="MBE9028812.1"/>
    <property type="molecule type" value="Genomic_DNA"/>
</dbReference>
<evidence type="ECO:0000256" key="1">
    <source>
        <dbReference type="ARBA" id="ARBA00004651"/>
    </source>
</evidence>
<evidence type="ECO:0000256" key="2">
    <source>
        <dbReference type="ARBA" id="ARBA00022448"/>
    </source>
</evidence>
<dbReference type="InterPro" id="IPR003445">
    <property type="entry name" value="Cat_transpt"/>
</dbReference>
<keyword evidence="6" id="KW-0406">Ion transport</keyword>
<dbReference type="PANTHER" id="PTHR32024:SF1">
    <property type="entry name" value="KTR SYSTEM POTASSIUM UPTAKE PROTEIN B"/>
    <property type="match status" value="1"/>
</dbReference>
<protein>
    <submittedName>
        <fullName evidence="9">ATPase</fullName>
    </submittedName>
</protein>
<feature type="transmembrane region" description="Helical" evidence="8">
    <location>
        <begin position="411"/>
        <end position="430"/>
    </location>
</feature>
<dbReference type="Proteomes" id="UP000625316">
    <property type="component" value="Unassembled WGS sequence"/>
</dbReference>
<reference evidence="9" key="1">
    <citation type="submission" date="2020-10" db="EMBL/GenBank/DDBJ databases">
        <authorList>
            <person name="Castelo-Branco R."/>
            <person name="Eusebio N."/>
            <person name="Adriana R."/>
            <person name="Vieira A."/>
            <person name="Brugerolle De Fraissinette N."/>
            <person name="Rezende De Castro R."/>
            <person name="Schneider M.P."/>
            <person name="Vasconcelos V."/>
            <person name="Leao P.N."/>
        </authorList>
    </citation>
    <scope>NUCLEOTIDE SEQUENCE</scope>
    <source>
        <strain evidence="9">LEGE 11480</strain>
    </source>
</reference>
<evidence type="ECO:0000313" key="10">
    <source>
        <dbReference type="Proteomes" id="UP000625316"/>
    </source>
</evidence>
<dbReference type="Pfam" id="PF02386">
    <property type="entry name" value="TrkH"/>
    <property type="match status" value="1"/>
</dbReference>
<feature type="transmembrane region" description="Helical" evidence="8">
    <location>
        <begin position="137"/>
        <end position="157"/>
    </location>
</feature>
<keyword evidence="4 8" id="KW-0812">Transmembrane</keyword>
<comment type="subcellular location">
    <subcellularLocation>
        <location evidence="1">Cell membrane</location>
        <topology evidence="1">Multi-pass membrane protein</topology>
    </subcellularLocation>
</comment>
<evidence type="ECO:0000256" key="8">
    <source>
        <dbReference type="SAM" id="Phobius"/>
    </source>
</evidence>
<dbReference type="GO" id="GO:0005886">
    <property type="term" value="C:plasma membrane"/>
    <property type="evidence" value="ECO:0007669"/>
    <property type="project" value="UniProtKB-SubCell"/>
</dbReference>
<name>A0A928VJJ6_9CYAN</name>
<evidence type="ECO:0000256" key="6">
    <source>
        <dbReference type="ARBA" id="ARBA00023065"/>
    </source>
</evidence>
<keyword evidence="2" id="KW-0813">Transport</keyword>
<dbReference type="PANTHER" id="PTHR32024">
    <property type="entry name" value="TRK SYSTEM POTASSIUM UPTAKE PROTEIN TRKG-RELATED"/>
    <property type="match status" value="1"/>
</dbReference>
<gene>
    <name evidence="9" type="ORF">IQ266_03435</name>
</gene>
<feature type="transmembrane region" description="Helical" evidence="8">
    <location>
        <begin position="377"/>
        <end position="399"/>
    </location>
</feature>
<feature type="transmembrane region" description="Helical" evidence="8">
    <location>
        <begin position="256"/>
        <end position="279"/>
    </location>
</feature>
<feature type="transmembrane region" description="Helical" evidence="8">
    <location>
        <begin position="316"/>
        <end position="335"/>
    </location>
</feature>
<proteinExistence type="predicted"/>